<dbReference type="PROSITE" id="PS51034">
    <property type="entry name" value="ZP_2"/>
    <property type="match status" value="1"/>
</dbReference>
<feature type="signal peptide" evidence="16">
    <location>
        <begin position="1"/>
        <end position="21"/>
    </location>
</feature>
<sequence length="556" mass="61943">MDYHCAKLCLIILLFAVTAQPQKTTPPEQLALPSVSCSARRLRAVFGPQVKSNIHVKDISGARIPLLQTEEYCGVRLVRERNQNLNLFSTYDSCYAQIEGSKVVIPLEVQLTGEDRWFRVDVSCPLMTKRSEKTQLVPTPLPGNCDAEKALRVDCGHQSISRDACYKLGCCYDTDDLNCYYKLNACSLDGYFVFSVKATEQPIDPSSLIVKDQPQCSPVITTPDTAVFKIGVMDCGAKMKVEGDITIYEVEVEELRTKKSITRHSPFSLKVQCEYEASKQASKRASKQASKPESKQPAPDLRSLYAVTNPPPVAALGTMRLQMRIAKDASFTSFFPEDQLPLTLPVRNAAYVEISIAQPSPDPTLSLRVRDCFAYPSSRHSVWTLLYDGCPNPLDDMRSSIPVDNRGKTTSHSQVRRFDVKTFAFLDPNTGHPSMEEIYFFCWVEICTEDVDCAQKCAIITSEEGPRRRREAITETDQIQLVSLGPLVLGQNSTELEDNPCVKQKTMFQVTVYVLSGVGGALLLILLFTVCLSIRKRQKAVAKTPCEVQGDSEQSQ</sequence>
<dbReference type="InterPro" id="IPR055355">
    <property type="entry name" value="ZP-C"/>
</dbReference>
<evidence type="ECO:0000256" key="6">
    <source>
        <dbReference type="ARBA" id="ARBA00022692"/>
    </source>
</evidence>
<evidence type="ECO:0000256" key="10">
    <source>
        <dbReference type="ARBA" id="ARBA00023180"/>
    </source>
</evidence>
<feature type="region of interest" description="Disordered" evidence="14">
    <location>
        <begin position="282"/>
        <end position="304"/>
    </location>
</feature>
<dbReference type="GO" id="GO:0032190">
    <property type="term" value="F:acrosin binding"/>
    <property type="evidence" value="ECO:0007669"/>
    <property type="project" value="TreeGrafter"/>
</dbReference>
<keyword evidence="5" id="KW-0165">Cleavage on pair of basic residues</keyword>
<proteinExistence type="predicted"/>
<evidence type="ECO:0000256" key="5">
    <source>
        <dbReference type="ARBA" id="ARBA00022685"/>
    </source>
</evidence>
<gene>
    <name evidence="19" type="ORF">EPR50_G00154250</name>
</gene>
<dbReference type="EMBL" id="SCKG01000015">
    <property type="protein sequence ID" value="TDH02590.1"/>
    <property type="molecule type" value="Genomic_DNA"/>
</dbReference>
<evidence type="ECO:0000256" key="13">
    <source>
        <dbReference type="PROSITE-ProRule" id="PRU00779"/>
    </source>
</evidence>
<evidence type="ECO:0000256" key="12">
    <source>
        <dbReference type="ARBA" id="ARBA00024183"/>
    </source>
</evidence>
<dbReference type="InterPro" id="IPR001507">
    <property type="entry name" value="ZP_dom"/>
</dbReference>
<feature type="disulfide bond" evidence="13">
    <location>
        <begin position="145"/>
        <end position="171"/>
    </location>
</feature>
<dbReference type="Gene3D" id="2.60.40.3210">
    <property type="entry name" value="Zona pellucida, ZP-N domain"/>
    <property type="match status" value="1"/>
</dbReference>
<dbReference type="Proteomes" id="UP000295070">
    <property type="component" value="Chromosome 15"/>
</dbReference>
<evidence type="ECO:0000259" key="18">
    <source>
        <dbReference type="PROSITE" id="PS51448"/>
    </source>
</evidence>
<keyword evidence="11" id="KW-0278">Fertilization</keyword>
<evidence type="ECO:0000313" key="19">
    <source>
        <dbReference type="EMBL" id="TDH02590.1"/>
    </source>
</evidence>
<protein>
    <recommendedName>
        <fullName evidence="21">ZP domain-containing protein</fullName>
    </recommendedName>
</protein>
<keyword evidence="8 15" id="KW-0472">Membrane</keyword>
<keyword evidence="6 15" id="KW-0812">Transmembrane</keyword>
<evidence type="ECO:0000256" key="9">
    <source>
        <dbReference type="ARBA" id="ARBA00023157"/>
    </source>
</evidence>
<dbReference type="PROSITE" id="PS51448">
    <property type="entry name" value="P_TREFOIL_2"/>
    <property type="match status" value="1"/>
</dbReference>
<evidence type="ECO:0000256" key="16">
    <source>
        <dbReference type="SAM" id="SignalP"/>
    </source>
</evidence>
<feature type="transmembrane region" description="Helical" evidence="15">
    <location>
        <begin position="510"/>
        <end position="534"/>
    </location>
</feature>
<dbReference type="Pfam" id="PF00088">
    <property type="entry name" value="Trefoil"/>
    <property type="match status" value="1"/>
</dbReference>
<dbReference type="InterPro" id="IPR044913">
    <property type="entry name" value="P_trefoil_dom_sf"/>
</dbReference>
<evidence type="ECO:0000256" key="2">
    <source>
        <dbReference type="ARBA" id="ARBA00022475"/>
    </source>
</evidence>
<evidence type="ECO:0008006" key="21">
    <source>
        <dbReference type="Google" id="ProtNLM"/>
    </source>
</evidence>
<reference evidence="19 20" key="1">
    <citation type="submission" date="2019-01" db="EMBL/GenBank/DDBJ databases">
        <title>A chromosome-scale genome assembly of the yellow perch, Perca flavescens.</title>
        <authorList>
            <person name="Feron R."/>
            <person name="Morvezen R."/>
            <person name="Bestin A."/>
            <person name="Haffray P."/>
            <person name="Klopp C."/>
            <person name="Zahm M."/>
            <person name="Cabau C."/>
            <person name="Roques C."/>
            <person name="Donnadieu C."/>
            <person name="Bouchez O."/>
            <person name="Christie M."/>
            <person name="Larson W."/>
            <person name="Guiguen Y."/>
        </authorList>
    </citation>
    <scope>NUCLEOTIDE SEQUENCE [LARGE SCALE GENOMIC DNA]</scope>
    <source>
        <strain evidence="19">YP-PL-M2</strain>
        <tissue evidence="19">Blood</tissue>
    </source>
</reference>
<dbReference type="Gene3D" id="2.60.40.4100">
    <property type="entry name" value="Zona pellucida, ZP-C domain"/>
    <property type="match status" value="1"/>
</dbReference>
<dbReference type="PANTHER" id="PTHR23343:SF117">
    <property type="entry name" value="ZONA PELLUCIDA SPERM-BINDING PROTEIN 4-LIKE ISOFORM X1"/>
    <property type="match status" value="1"/>
</dbReference>
<keyword evidence="10" id="KW-0325">Glycoprotein</keyword>
<dbReference type="InterPro" id="IPR055356">
    <property type="entry name" value="ZP-N"/>
</dbReference>
<feature type="chain" id="PRO_5019857184" description="ZP domain-containing protein" evidence="16">
    <location>
        <begin position="22"/>
        <end position="556"/>
    </location>
</feature>
<dbReference type="SMART" id="SM00018">
    <property type="entry name" value="PD"/>
    <property type="match status" value="1"/>
</dbReference>
<evidence type="ECO:0000256" key="4">
    <source>
        <dbReference type="ARBA" id="ARBA00022530"/>
    </source>
</evidence>
<dbReference type="AlphaFoldDB" id="A0A484CET5"/>
<dbReference type="InterPro" id="IPR042235">
    <property type="entry name" value="ZP-C_dom"/>
</dbReference>
<keyword evidence="3" id="KW-0964">Secreted</keyword>
<dbReference type="GO" id="GO:0007339">
    <property type="term" value="P:binding of sperm to zona pellucida"/>
    <property type="evidence" value="ECO:0007669"/>
    <property type="project" value="TreeGrafter"/>
</dbReference>
<evidence type="ECO:0000256" key="15">
    <source>
        <dbReference type="SAM" id="Phobius"/>
    </source>
</evidence>
<comment type="caution">
    <text evidence="13">Lacks conserved residue(s) required for the propagation of feature annotation.</text>
</comment>
<dbReference type="PANTHER" id="PTHR23343">
    <property type="entry name" value="ZONA PELLUCIDA SPERM-BINDING PROTEIN"/>
    <property type="match status" value="1"/>
</dbReference>
<evidence type="ECO:0000256" key="3">
    <source>
        <dbReference type="ARBA" id="ARBA00022525"/>
    </source>
</evidence>
<dbReference type="CDD" id="cd00111">
    <property type="entry name" value="Trefoil"/>
    <property type="match status" value="1"/>
</dbReference>
<comment type="subcellular location">
    <subcellularLocation>
        <location evidence="1">Cell membrane</location>
        <topology evidence="1">Single-pass type I membrane protein</topology>
    </subcellularLocation>
    <subcellularLocation>
        <location evidence="12">Zona pellucida</location>
    </subcellularLocation>
</comment>
<dbReference type="GO" id="GO:0060468">
    <property type="term" value="P:prevention of polyspermy"/>
    <property type="evidence" value="ECO:0007669"/>
    <property type="project" value="TreeGrafter"/>
</dbReference>
<dbReference type="Pfam" id="PF23344">
    <property type="entry name" value="ZP-N"/>
    <property type="match status" value="1"/>
</dbReference>
<name>A0A484CET5_PERFV</name>
<evidence type="ECO:0000256" key="1">
    <source>
        <dbReference type="ARBA" id="ARBA00004251"/>
    </source>
</evidence>
<dbReference type="InterPro" id="IPR000519">
    <property type="entry name" value="P_trefoil_dom"/>
</dbReference>
<feature type="disulfide bond" evidence="13">
    <location>
        <begin position="155"/>
        <end position="170"/>
    </location>
</feature>
<comment type="caution">
    <text evidence="19">The sequence shown here is derived from an EMBL/GenBank/DDBJ whole genome shotgun (WGS) entry which is preliminary data.</text>
</comment>
<evidence type="ECO:0000259" key="17">
    <source>
        <dbReference type="PROSITE" id="PS51034"/>
    </source>
</evidence>
<organism evidence="19 20">
    <name type="scientific">Perca flavescens</name>
    <name type="common">American yellow perch</name>
    <name type="synonym">Morone flavescens</name>
    <dbReference type="NCBI Taxonomy" id="8167"/>
    <lineage>
        <taxon>Eukaryota</taxon>
        <taxon>Metazoa</taxon>
        <taxon>Chordata</taxon>
        <taxon>Craniata</taxon>
        <taxon>Vertebrata</taxon>
        <taxon>Euteleostomi</taxon>
        <taxon>Actinopterygii</taxon>
        <taxon>Neopterygii</taxon>
        <taxon>Teleostei</taxon>
        <taxon>Neoteleostei</taxon>
        <taxon>Acanthomorphata</taxon>
        <taxon>Eupercaria</taxon>
        <taxon>Perciformes</taxon>
        <taxon>Percoidei</taxon>
        <taxon>Percidae</taxon>
        <taxon>Percinae</taxon>
        <taxon>Perca</taxon>
    </lineage>
</organism>
<evidence type="ECO:0000256" key="14">
    <source>
        <dbReference type="SAM" id="MobiDB-lite"/>
    </source>
</evidence>
<keyword evidence="2" id="KW-1003">Cell membrane</keyword>
<evidence type="ECO:0000256" key="8">
    <source>
        <dbReference type="ARBA" id="ARBA00023136"/>
    </source>
</evidence>
<dbReference type="InterPro" id="IPR051148">
    <property type="entry name" value="Zona_Pellucida_Domain_gp"/>
</dbReference>
<keyword evidence="20" id="KW-1185">Reference proteome</keyword>
<dbReference type="GO" id="GO:0005886">
    <property type="term" value="C:plasma membrane"/>
    <property type="evidence" value="ECO:0007669"/>
    <property type="project" value="UniProtKB-SubCell"/>
</dbReference>
<dbReference type="SMART" id="SM00241">
    <property type="entry name" value="ZP"/>
    <property type="match status" value="1"/>
</dbReference>
<evidence type="ECO:0000256" key="11">
    <source>
        <dbReference type="ARBA" id="ARBA00023279"/>
    </source>
</evidence>
<dbReference type="GO" id="GO:0035804">
    <property type="term" value="F:structural constituent of egg coat"/>
    <property type="evidence" value="ECO:0007669"/>
    <property type="project" value="TreeGrafter"/>
</dbReference>
<dbReference type="GO" id="GO:0035805">
    <property type="term" value="C:egg coat"/>
    <property type="evidence" value="ECO:0007669"/>
    <property type="project" value="UniProtKB-SubCell"/>
</dbReference>
<feature type="domain" description="P-type" evidence="18">
    <location>
        <begin position="143"/>
        <end position="183"/>
    </location>
</feature>
<evidence type="ECO:0000256" key="7">
    <source>
        <dbReference type="ARBA" id="ARBA00022989"/>
    </source>
</evidence>
<dbReference type="SUPFAM" id="SSF57492">
    <property type="entry name" value="Trefoil"/>
    <property type="match status" value="1"/>
</dbReference>
<keyword evidence="4" id="KW-0272">Extracellular matrix</keyword>
<feature type="domain" description="ZP" evidence="17">
    <location>
        <begin position="185"/>
        <end position="464"/>
    </location>
</feature>
<dbReference type="Gene3D" id="4.10.110.10">
    <property type="entry name" value="Spasmolytic Protein, domain 1"/>
    <property type="match status" value="1"/>
</dbReference>
<keyword evidence="16" id="KW-0732">Signal</keyword>
<keyword evidence="7 15" id="KW-1133">Transmembrane helix</keyword>
<dbReference type="Pfam" id="PF00100">
    <property type="entry name" value="Zona_pellucida"/>
    <property type="match status" value="1"/>
</dbReference>
<evidence type="ECO:0000313" key="20">
    <source>
        <dbReference type="Proteomes" id="UP000295070"/>
    </source>
</evidence>
<keyword evidence="9 13" id="KW-1015">Disulfide bond</keyword>
<accession>A0A484CET5</accession>